<protein>
    <submittedName>
        <fullName evidence="2">Uncharacterized protein LOC108889093</fullName>
    </submittedName>
</protein>
<reference evidence="2" key="1">
    <citation type="submission" date="2023-08" db="EMBL/GenBank/DDBJ databases">
        <authorList>
            <person name="Alioto T."/>
            <person name="Alioto T."/>
            <person name="Gomez Garrido J."/>
        </authorList>
    </citation>
    <scope>NUCLEOTIDE SEQUENCE</scope>
</reference>
<proteinExistence type="predicted"/>
<feature type="transmembrane region" description="Helical" evidence="1">
    <location>
        <begin position="170"/>
        <end position="193"/>
    </location>
</feature>
<dbReference type="EMBL" id="OY660866">
    <property type="protein sequence ID" value="CAJ1053261.1"/>
    <property type="molecule type" value="Genomic_DNA"/>
</dbReference>
<keyword evidence="1" id="KW-1133">Transmembrane helix</keyword>
<accession>A0AAV1EX52</accession>
<keyword evidence="3" id="KW-1185">Reference proteome</keyword>
<evidence type="ECO:0000313" key="3">
    <source>
        <dbReference type="Proteomes" id="UP001178508"/>
    </source>
</evidence>
<gene>
    <name evidence="2" type="ORF">XNOV1_A015706</name>
</gene>
<evidence type="ECO:0000256" key="1">
    <source>
        <dbReference type="SAM" id="Phobius"/>
    </source>
</evidence>
<keyword evidence="1" id="KW-0472">Membrane</keyword>
<name>A0AAV1EX52_XYRNO</name>
<sequence length="199" mass="22068">MFLCLRDIQQSSSFSSSAAFLLFTNHCLREFLPSKIQTPCPQRGEDPGYTARLPGLTLKQPQWLPSCWGCSRCYCQSLWRMLAILCPLSLSCRWSLECFERNPSKLLLQGCACSNVVGLLGATLALCLYSYGLSSVQNVAPCPPYSHDLDYRSSSYKCPGDLLAAHSWSLLFLLLLYNTGAVLLHCILSVSALRALKTN</sequence>
<dbReference type="AlphaFoldDB" id="A0AAV1EX52"/>
<keyword evidence="1" id="KW-0812">Transmembrane</keyword>
<organism evidence="2 3">
    <name type="scientific">Xyrichtys novacula</name>
    <name type="common">Pearly razorfish</name>
    <name type="synonym">Hemipteronotus novacula</name>
    <dbReference type="NCBI Taxonomy" id="13765"/>
    <lineage>
        <taxon>Eukaryota</taxon>
        <taxon>Metazoa</taxon>
        <taxon>Chordata</taxon>
        <taxon>Craniata</taxon>
        <taxon>Vertebrata</taxon>
        <taxon>Euteleostomi</taxon>
        <taxon>Actinopterygii</taxon>
        <taxon>Neopterygii</taxon>
        <taxon>Teleostei</taxon>
        <taxon>Neoteleostei</taxon>
        <taxon>Acanthomorphata</taxon>
        <taxon>Eupercaria</taxon>
        <taxon>Labriformes</taxon>
        <taxon>Labridae</taxon>
        <taxon>Xyrichtys</taxon>
    </lineage>
</organism>
<evidence type="ECO:0000313" key="2">
    <source>
        <dbReference type="EMBL" id="CAJ1053261.1"/>
    </source>
</evidence>
<feature type="transmembrane region" description="Helical" evidence="1">
    <location>
        <begin position="106"/>
        <end position="131"/>
    </location>
</feature>
<dbReference type="Proteomes" id="UP001178508">
    <property type="component" value="Chromosome 3"/>
</dbReference>